<feature type="region of interest" description="Disordered" evidence="1">
    <location>
        <begin position="1"/>
        <end position="20"/>
    </location>
</feature>
<dbReference type="RefSeq" id="WP_245771391.1">
    <property type="nucleotide sequence ID" value="NZ_FNIE01000005.1"/>
</dbReference>
<feature type="transmembrane region" description="Helical" evidence="2">
    <location>
        <begin position="30"/>
        <end position="51"/>
    </location>
</feature>
<keyword evidence="2" id="KW-1133">Transmembrane helix</keyword>
<name>A0A1H0E820_9ACTN</name>
<keyword evidence="2" id="KW-0472">Membrane</keyword>
<keyword evidence="2" id="KW-0812">Transmembrane</keyword>
<dbReference type="EMBL" id="FNIE01000005">
    <property type="protein sequence ID" value="SDN78463.1"/>
    <property type="molecule type" value="Genomic_DNA"/>
</dbReference>
<dbReference type="STRING" id="310781.SAMN05216259_105507"/>
<keyword evidence="4" id="KW-1185">Reference proteome</keyword>
<evidence type="ECO:0000313" key="4">
    <source>
        <dbReference type="Proteomes" id="UP000199341"/>
    </source>
</evidence>
<evidence type="ECO:0000313" key="3">
    <source>
        <dbReference type="EMBL" id="SDN78463.1"/>
    </source>
</evidence>
<reference evidence="3 4" key="1">
    <citation type="submission" date="2016-10" db="EMBL/GenBank/DDBJ databases">
        <authorList>
            <person name="de Groot N.N."/>
        </authorList>
    </citation>
    <scope>NUCLEOTIDE SEQUENCE [LARGE SCALE GENOMIC DNA]</scope>
    <source>
        <strain evidence="3 4">CGMCC 4.2022</strain>
    </source>
</reference>
<gene>
    <name evidence="3" type="ORF">SAMN05216259_105507</name>
</gene>
<feature type="transmembrane region" description="Helical" evidence="2">
    <location>
        <begin position="63"/>
        <end position="81"/>
    </location>
</feature>
<proteinExistence type="predicted"/>
<evidence type="ECO:0000256" key="1">
    <source>
        <dbReference type="SAM" id="MobiDB-lite"/>
    </source>
</evidence>
<dbReference type="Proteomes" id="UP000199341">
    <property type="component" value="Unassembled WGS sequence"/>
</dbReference>
<dbReference type="AlphaFoldDB" id="A0A1H0E820"/>
<organism evidence="3 4">
    <name type="scientific">Actinacidiphila guanduensis</name>
    <dbReference type="NCBI Taxonomy" id="310781"/>
    <lineage>
        <taxon>Bacteria</taxon>
        <taxon>Bacillati</taxon>
        <taxon>Actinomycetota</taxon>
        <taxon>Actinomycetes</taxon>
        <taxon>Kitasatosporales</taxon>
        <taxon>Streptomycetaceae</taxon>
        <taxon>Actinacidiphila</taxon>
    </lineage>
</organism>
<protein>
    <submittedName>
        <fullName evidence="3">Uncharacterized protein</fullName>
    </submittedName>
</protein>
<sequence>MTTQSPHLYERQTGPAGGTAKAAAQTRLTWWGLALPVAAFTALLVLVGSGSAHGTPTASGGDLLRHLAGLGAAVLALLGHLV</sequence>
<evidence type="ECO:0000256" key="2">
    <source>
        <dbReference type="SAM" id="Phobius"/>
    </source>
</evidence>
<accession>A0A1H0E820</accession>